<gene>
    <name evidence="6" type="ORF">GCM10009827_080230</name>
</gene>
<dbReference type="CDD" id="cd03784">
    <property type="entry name" value="GT1_Gtf-like"/>
    <property type="match status" value="1"/>
</dbReference>
<dbReference type="PANTHER" id="PTHR48050:SF13">
    <property type="entry name" value="STEROL 3-BETA-GLUCOSYLTRANSFERASE UGT80A2"/>
    <property type="match status" value="1"/>
</dbReference>
<evidence type="ECO:0000256" key="2">
    <source>
        <dbReference type="ARBA" id="ARBA00022676"/>
    </source>
</evidence>
<dbReference type="InterPro" id="IPR050426">
    <property type="entry name" value="Glycosyltransferase_28"/>
</dbReference>
<dbReference type="InterPro" id="IPR048284">
    <property type="entry name" value="EryCIII-like_N"/>
</dbReference>
<dbReference type="Pfam" id="PF21036">
    <property type="entry name" value="EryCIII-like_N"/>
    <property type="match status" value="1"/>
</dbReference>
<reference evidence="6 7" key="1">
    <citation type="journal article" date="2019" name="Int. J. Syst. Evol. Microbiol.">
        <title>The Global Catalogue of Microorganisms (GCM) 10K type strain sequencing project: providing services to taxonomists for standard genome sequencing and annotation.</title>
        <authorList>
            <consortium name="The Broad Institute Genomics Platform"/>
            <consortium name="The Broad Institute Genome Sequencing Center for Infectious Disease"/>
            <person name="Wu L."/>
            <person name="Ma J."/>
        </authorList>
    </citation>
    <scope>NUCLEOTIDE SEQUENCE [LARGE SCALE GENOMIC DNA]</scope>
    <source>
        <strain evidence="6 7">JCM 15933</strain>
    </source>
</reference>
<evidence type="ECO:0000256" key="3">
    <source>
        <dbReference type="ARBA" id="ARBA00022679"/>
    </source>
</evidence>
<dbReference type="Proteomes" id="UP001501470">
    <property type="component" value="Unassembled WGS sequence"/>
</dbReference>
<dbReference type="InterPro" id="IPR010610">
    <property type="entry name" value="EryCIII-like_C"/>
</dbReference>
<keyword evidence="3" id="KW-0808">Transferase</keyword>
<keyword evidence="2" id="KW-0328">Glycosyltransferase</keyword>
<dbReference type="SUPFAM" id="SSF53756">
    <property type="entry name" value="UDP-Glycosyltransferase/glycogen phosphorylase"/>
    <property type="match status" value="1"/>
</dbReference>
<keyword evidence="7" id="KW-1185">Reference proteome</keyword>
<feature type="domain" description="Erythromycin biosynthesis protein CIII-like N-terminal" evidence="5">
    <location>
        <begin position="26"/>
        <end position="217"/>
    </location>
</feature>
<dbReference type="EMBL" id="BAAAQD010000020">
    <property type="protein sequence ID" value="GAA1547917.1"/>
    <property type="molecule type" value="Genomic_DNA"/>
</dbReference>
<dbReference type="InterPro" id="IPR002213">
    <property type="entry name" value="UDP_glucos_trans"/>
</dbReference>
<dbReference type="Pfam" id="PF06722">
    <property type="entry name" value="EryCIII-like_C"/>
    <property type="match status" value="1"/>
</dbReference>
<comment type="caution">
    <text evidence="6">The sequence shown here is derived from an EMBL/GenBank/DDBJ whole genome shotgun (WGS) entry which is preliminary data.</text>
</comment>
<organism evidence="6 7">
    <name type="scientific">Dactylosporangium maewongense</name>
    <dbReference type="NCBI Taxonomy" id="634393"/>
    <lineage>
        <taxon>Bacteria</taxon>
        <taxon>Bacillati</taxon>
        <taxon>Actinomycetota</taxon>
        <taxon>Actinomycetes</taxon>
        <taxon>Micromonosporales</taxon>
        <taxon>Micromonosporaceae</taxon>
        <taxon>Dactylosporangium</taxon>
    </lineage>
</organism>
<dbReference type="PANTHER" id="PTHR48050">
    <property type="entry name" value="STEROL 3-BETA-GLUCOSYLTRANSFERASE"/>
    <property type="match status" value="1"/>
</dbReference>
<evidence type="ECO:0000259" key="5">
    <source>
        <dbReference type="Pfam" id="PF21036"/>
    </source>
</evidence>
<evidence type="ECO:0000313" key="6">
    <source>
        <dbReference type="EMBL" id="GAA1547917.1"/>
    </source>
</evidence>
<protein>
    <submittedName>
        <fullName evidence="6">DUF1205 domain-containing protein</fullName>
    </submittedName>
</protein>
<dbReference type="Gene3D" id="3.40.50.2000">
    <property type="entry name" value="Glycogen Phosphorylase B"/>
    <property type="match status" value="2"/>
</dbReference>
<sequence length="394" mass="41451">MLTGMRVLFTSVALSGHLFPLVPLAWSCRTFGHEVLVATSDNFLPEVTRSGLPVASCGPAIDFVELTTAAGIPEDLQQRRLANGHAFGRIAASALPGMLDLVRAWRPDVIVSERAEFAGPVAAAVCGVPQVELQWGVARLAEYRAGAAVQLAEGLERHGLAALPAPREVLNPWPPSLRLRHAASHHGICCVPYNGAARVPSWLWAPPRRPRICLTLGTVLPRLGADGVTDVVVPLLERLGRLDVEVVVAVDDAVAATWPPLPAVARQVGRMPLWQVLQTCDLAVHHGGQGTALTAFMAGVPQLVIPVFDDQVDNAEAVARSGAGACILPDELTVPDAVAACAALLGDRRHGAAARAVAAEIARQPSPATVVELLGAVARGVPATIRPRRRADVA</sequence>
<evidence type="ECO:0000259" key="4">
    <source>
        <dbReference type="Pfam" id="PF06722"/>
    </source>
</evidence>
<name>A0ABN2BZ65_9ACTN</name>
<comment type="similarity">
    <text evidence="1">Belongs to the glycosyltransferase 28 family.</text>
</comment>
<accession>A0ABN2BZ65</accession>
<evidence type="ECO:0000313" key="7">
    <source>
        <dbReference type="Proteomes" id="UP001501470"/>
    </source>
</evidence>
<feature type="domain" description="Erythromycin biosynthesis protein CIII-like C-terminal" evidence="4">
    <location>
        <begin position="235"/>
        <end position="374"/>
    </location>
</feature>
<proteinExistence type="inferred from homology"/>
<evidence type="ECO:0000256" key="1">
    <source>
        <dbReference type="ARBA" id="ARBA00006962"/>
    </source>
</evidence>